<dbReference type="EMBL" id="KQ435727">
    <property type="protein sequence ID" value="KOX78057.1"/>
    <property type="molecule type" value="Genomic_DNA"/>
</dbReference>
<sequence>MASAKLQGSAGRIASHSSHGQSGAFPERRKEGSSFLERLSRREFHEAALPRDPNRRPEEFRDREEHVTSRSERSASPFDRSVSTKIENPFGSIGNIGEILETAVTEHPEDEEYCKSSQPQTFRGLEKPLWEVESLKNLSNQHRLELEWQDIKFCFQKTEEIRVRYKECKYIEPDIQHTLVLIAMNLAKRNEAASEVAATPERRSESDSLARRPGIKNCPVSEVDSMLLRKSSDSPLWWPSLLAGDSEPREEG</sequence>
<feature type="region of interest" description="Disordered" evidence="1">
    <location>
        <begin position="1"/>
        <end position="84"/>
    </location>
</feature>
<gene>
    <name evidence="2" type="ORF">WN51_05945</name>
</gene>
<proteinExistence type="predicted"/>
<name>A0A0M9A673_9HYME</name>
<feature type="region of interest" description="Disordered" evidence="1">
    <location>
        <begin position="193"/>
        <end position="217"/>
    </location>
</feature>
<dbReference type="Proteomes" id="UP000053105">
    <property type="component" value="Unassembled WGS sequence"/>
</dbReference>
<evidence type="ECO:0000313" key="3">
    <source>
        <dbReference type="Proteomes" id="UP000053105"/>
    </source>
</evidence>
<feature type="compositionally biased region" description="Basic and acidic residues" evidence="1">
    <location>
        <begin position="200"/>
        <end position="210"/>
    </location>
</feature>
<reference evidence="2 3" key="1">
    <citation type="submission" date="2015-07" db="EMBL/GenBank/DDBJ databases">
        <title>The genome of Melipona quadrifasciata.</title>
        <authorList>
            <person name="Pan H."/>
            <person name="Kapheim K."/>
        </authorList>
    </citation>
    <scope>NUCLEOTIDE SEQUENCE [LARGE SCALE GENOMIC DNA]</scope>
    <source>
        <strain evidence="2">0111107301</strain>
        <tissue evidence="2">Whole body</tissue>
    </source>
</reference>
<protein>
    <submittedName>
        <fullName evidence="2">Uncharacterized protein</fullName>
    </submittedName>
</protein>
<evidence type="ECO:0000256" key="1">
    <source>
        <dbReference type="SAM" id="MobiDB-lite"/>
    </source>
</evidence>
<dbReference type="AlphaFoldDB" id="A0A0M9A673"/>
<organism evidence="2 3">
    <name type="scientific">Melipona quadrifasciata</name>
    <dbReference type="NCBI Taxonomy" id="166423"/>
    <lineage>
        <taxon>Eukaryota</taxon>
        <taxon>Metazoa</taxon>
        <taxon>Ecdysozoa</taxon>
        <taxon>Arthropoda</taxon>
        <taxon>Hexapoda</taxon>
        <taxon>Insecta</taxon>
        <taxon>Pterygota</taxon>
        <taxon>Neoptera</taxon>
        <taxon>Endopterygota</taxon>
        <taxon>Hymenoptera</taxon>
        <taxon>Apocrita</taxon>
        <taxon>Aculeata</taxon>
        <taxon>Apoidea</taxon>
        <taxon>Anthophila</taxon>
        <taxon>Apidae</taxon>
        <taxon>Melipona</taxon>
    </lineage>
</organism>
<keyword evidence="3" id="KW-1185">Reference proteome</keyword>
<feature type="compositionally biased region" description="Basic and acidic residues" evidence="1">
    <location>
        <begin position="26"/>
        <end position="73"/>
    </location>
</feature>
<accession>A0A0M9A673</accession>
<evidence type="ECO:0000313" key="2">
    <source>
        <dbReference type="EMBL" id="KOX78057.1"/>
    </source>
</evidence>